<organism evidence="7 8">
    <name type="scientific">Angustibacter luteus</name>
    <dbReference type="NCBI Taxonomy" id="658456"/>
    <lineage>
        <taxon>Bacteria</taxon>
        <taxon>Bacillati</taxon>
        <taxon>Actinomycetota</taxon>
        <taxon>Actinomycetes</taxon>
        <taxon>Kineosporiales</taxon>
        <taxon>Kineosporiaceae</taxon>
    </lineage>
</organism>
<dbReference type="RefSeq" id="WP_345716863.1">
    <property type="nucleotide sequence ID" value="NZ_BAABFP010000005.1"/>
</dbReference>
<evidence type="ECO:0000256" key="4">
    <source>
        <dbReference type="ARBA" id="ARBA00023136"/>
    </source>
</evidence>
<feature type="transmembrane region" description="Helical" evidence="5">
    <location>
        <begin position="43"/>
        <end position="68"/>
    </location>
</feature>
<dbReference type="InterPro" id="IPR036259">
    <property type="entry name" value="MFS_trans_sf"/>
</dbReference>
<dbReference type="PROSITE" id="PS50850">
    <property type="entry name" value="MFS"/>
    <property type="match status" value="1"/>
</dbReference>
<comment type="subcellular location">
    <subcellularLocation>
        <location evidence="1">Cell membrane</location>
        <topology evidence="1">Multi-pass membrane protein</topology>
    </subcellularLocation>
</comment>
<keyword evidence="2 5" id="KW-0812">Transmembrane</keyword>
<dbReference type="PANTHER" id="PTHR23527:SF1">
    <property type="entry name" value="BLL3282 PROTEIN"/>
    <property type="match status" value="1"/>
</dbReference>
<feature type="transmembrane region" description="Helical" evidence="5">
    <location>
        <begin position="208"/>
        <end position="228"/>
    </location>
</feature>
<dbReference type="EMBL" id="JBHSRD010000002">
    <property type="protein sequence ID" value="MFC6005996.1"/>
    <property type="molecule type" value="Genomic_DNA"/>
</dbReference>
<feature type="transmembrane region" description="Helical" evidence="5">
    <location>
        <begin position="364"/>
        <end position="386"/>
    </location>
</feature>
<keyword evidence="4 5" id="KW-0472">Membrane</keyword>
<evidence type="ECO:0000256" key="1">
    <source>
        <dbReference type="ARBA" id="ARBA00004651"/>
    </source>
</evidence>
<dbReference type="Gene3D" id="1.20.1250.20">
    <property type="entry name" value="MFS general substrate transporter like domains"/>
    <property type="match status" value="2"/>
</dbReference>
<evidence type="ECO:0000256" key="3">
    <source>
        <dbReference type="ARBA" id="ARBA00022989"/>
    </source>
</evidence>
<dbReference type="InterPro" id="IPR020846">
    <property type="entry name" value="MFS_dom"/>
</dbReference>
<evidence type="ECO:0000313" key="8">
    <source>
        <dbReference type="Proteomes" id="UP001596189"/>
    </source>
</evidence>
<feature type="transmembrane region" description="Helical" evidence="5">
    <location>
        <begin position="167"/>
        <end position="187"/>
    </location>
</feature>
<protein>
    <submittedName>
        <fullName evidence="7">MFS transporter</fullName>
    </submittedName>
</protein>
<name>A0ABW1J9N9_9ACTN</name>
<dbReference type="PANTHER" id="PTHR23527">
    <property type="entry name" value="BLL3282 PROTEIN"/>
    <property type="match status" value="1"/>
</dbReference>
<feature type="domain" description="Major facilitator superfamily (MFS) profile" evidence="6">
    <location>
        <begin position="7"/>
        <end position="390"/>
    </location>
</feature>
<evidence type="ECO:0000256" key="5">
    <source>
        <dbReference type="SAM" id="Phobius"/>
    </source>
</evidence>
<feature type="transmembrane region" description="Helical" evidence="5">
    <location>
        <begin position="144"/>
        <end position="161"/>
    </location>
</feature>
<gene>
    <name evidence="7" type="ORF">ACFQDO_02535</name>
</gene>
<dbReference type="Proteomes" id="UP001596189">
    <property type="component" value="Unassembled WGS sequence"/>
</dbReference>
<keyword evidence="8" id="KW-1185">Reference proteome</keyword>
<comment type="caution">
    <text evidence="7">The sequence shown here is derived from an EMBL/GenBank/DDBJ whole genome shotgun (WGS) entry which is preliminary data.</text>
</comment>
<dbReference type="InterPro" id="IPR011701">
    <property type="entry name" value="MFS"/>
</dbReference>
<evidence type="ECO:0000256" key="2">
    <source>
        <dbReference type="ARBA" id="ARBA00022692"/>
    </source>
</evidence>
<keyword evidence="3 5" id="KW-1133">Transmembrane helix</keyword>
<reference evidence="8" key="1">
    <citation type="journal article" date="2019" name="Int. J. Syst. Evol. Microbiol.">
        <title>The Global Catalogue of Microorganisms (GCM) 10K type strain sequencing project: providing services to taxonomists for standard genome sequencing and annotation.</title>
        <authorList>
            <consortium name="The Broad Institute Genomics Platform"/>
            <consortium name="The Broad Institute Genome Sequencing Center for Infectious Disease"/>
            <person name="Wu L."/>
            <person name="Ma J."/>
        </authorList>
    </citation>
    <scope>NUCLEOTIDE SEQUENCE [LARGE SCALE GENOMIC DNA]</scope>
    <source>
        <strain evidence="8">KACC 14249</strain>
    </source>
</reference>
<dbReference type="SUPFAM" id="SSF103473">
    <property type="entry name" value="MFS general substrate transporter"/>
    <property type="match status" value="1"/>
</dbReference>
<feature type="transmembrane region" description="Helical" evidence="5">
    <location>
        <begin position="240"/>
        <end position="259"/>
    </location>
</feature>
<dbReference type="Pfam" id="PF07690">
    <property type="entry name" value="MFS_1"/>
    <property type="match status" value="1"/>
</dbReference>
<feature type="transmembrane region" description="Helical" evidence="5">
    <location>
        <begin position="75"/>
        <end position="95"/>
    </location>
</feature>
<evidence type="ECO:0000313" key="7">
    <source>
        <dbReference type="EMBL" id="MFC6005996.1"/>
    </source>
</evidence>
<feature type="transmembrane region" description="Helical" evidence="5">
    <location>
        <begin position="280"/>
        <end position="308"/>
    </location>
</feature>
<dbReference type="InterPro" id="IPR052952">
    <property type="entry name" value="MFS-Transporter"/>
</dbReference>
<proteinExistence type="predicted"/>
<sequence>MHASRQRWLVLAVGLFAQTSASSLVYGVPFLVPALRDQDGLTLAQAGALVSAPVTGLLVALIAWGALADRYGERVVMASGLAITTVATAVVGVSEPTLRTAAAWLFVAGIGGASVNAASGRLVMGWFARDQRGLAMGIRQTAQPLGVAVAAATLPSLAADVGVTRALLLPATLCGLAALLVTALAVDPPRPPLDADAPKPASPYREPVLWRLHTASALLVLPQFAIAAFSVEYLVREQHWHAASAGAFVAALQVCGAVGRIGTGIWSDAVGSRLRPMRQLALASATVMLVLAAGDAWAGWLAVAAIAIGSMVTVADNGLAFTATAEIAGQRWAGRALGIQNTGQNVVASAAPPLLGALVGARGYAVGFAVVALFPLVSYVVTPVAAEDRRRARAERREPVSGPPARP</sequence>
<evidence type="ECO:0000259" key="6">
    <source>
        <dbReference type="PROSITE" id="PS50850"/>
    </source>
</evidence>
<feature type="transmembrane region" description="Helical" evidence="5">
    <location>
        <begin position="101"/>
        <end position="123"/>
    </location>
</feature>
<accession>A0ABW1J9N9</accession>